<reference evidence="1 2" key="1">
    <citation type="submission" date="2014-06" db="EMBL/GenBank/DDBJ databases">
        <title>Evolutionary Origins and Diversification of the Mycorrhizal Mutualists.</title>
        <authorList>
            <consortium name="DOE Joint Genome Institute"/>
            <consortium name="Mycorrhizal Genomics Consortium"/>
            <person name="Kohler A."/>
            <person name="Kuo A."/>
            <person name="Nagy L.G."/>
            <person name="Floudas D."/>
            <person name="Copeland A."/>
            <person name="Barry K.W."/>
            <person name="Cichocki N."/>
            <person name="Veneault-Fourrey C."/>
            <person name="LaButti K."/>
            <person name="Lindquist E.A."/>
            <person name="Lipzen A."/>
            <person name="Lundell T."/>
            <person name="Morin E."/>
            <person name="Murat C."/>
            <person name="Riley R."/>
            <person name="Ohm R."/>
            <person name="Sun H."/>
            <person name="Tunlid A."/>
            <person name="Henrissat B."/>
            <person name="Grigoriev I.V."/>
            <person name="Hibbett D.S."/>
            <person name="Martin F."/>
        </authorList>
    </citation>
    <scope>NUCLEOTIDE SEQUENCE [LARGE SCALE GENOMIC DNA]</scope>
    <source>
        <strain evidence="1 2">SS14</strain>
    </source>
</reference>
<proteinExistence type="predicted"/>
<protein>
    <submittedName>
        <fullName evidence="1">Uncharacterized protein</fullName>
    </submittedName>
</protein>
<dbReference type="EMBL" id="KN837194">
    <property type="protein sequence ID" value="KIJ34928.1"/>
    <property type="molecule type" value="Genomic_DNA"/>
</dbReference>
<gene>
    <name evidence="1" type="ORF">M422DRAFT_51699</name>
</gene>
<dbReference type="Proteomes" id="UP000054279">
    <property type="component" value="Unassembled WGS sequence"/>
</dbReference>
<sequence length="191" mass="22171">MSMLFQRLVCRQNTLIRQTLPRGMLQPNLFRNSLSGPHAPFKHPKTLDLTIPHKQGDYHGRSCALSRCPTGLKCFEKPKRDIQERLDDDLNGLAENVNERELTIFSYELNRRLEGMQENLARGEASLNSLKRGTKILLAFLSVNLLLFAACYKFMYEQIVLLHKQLDEQGEKLDLIKENIAILNEMCNRRW</sequence>
<evidence type="ECO:0000313" key="1">
    <source>
        <dbReference type="EMBL" id="KIJ34928.1"/>
    </source>
</evidence>
<dbReference type="AlphaFoldDB" id="A0A0C9TX12"/>
<evidence type="ECO:0000313" key="2">
    <source>
        <dbReference type="Proteomes" id="UP000054279"/>
    </source>
</evidence>
<accession>A0A0C9TX12</accession>
<keyword evidence="2" id="KW-1185">Reference proteome</keyword>
<name>A0A0C9TX12_SPHS4</name>
<organism evidence="1 2">
    <name type="scientific">Sphaerobolus stellatus (strain SS14)</name>
    <dbReference type="NCBI Taxonomy" id="990650"/>
    <lineage>
        <taxon>Eukaryota</taxon>
        <taxon>Fungi</taxon>
        <taxon>Dikarya</taxon>
        <taxon>Basidiomycota</taxon>
        <taxon>Agaricomycotina</taxon>
        <taxon>Agaricomycetes</taxon>
        <taxon>Phallomycetidae</taxon>
        <taxon>Geastrales</taxon>
        <taxon>Sphaerobolaceae</taxon>
        <taxon>Sphaerobolus</taxon>
    </lineage>
</organism>
<dbReference type="HOGENOM" id="CLU_1422240_0_0_1"/>